<evidence type="ECO:0000313" key="2">
    <source>
        <dbReference type="EMBL" id="CAG6572366.1"/>
    </source>
</evidence>
<dbReference type="EMBL" id="HBUE01287453">
    <property type="protein sequence ID" value="CAG6572367.1"/>
    <property type="molecule type" value="Transcribed_RNA"/>
</dbReference>
<dbReference type="EMBL" id="HBUE01181835">
    <property type="protein sequence ID" value="CAG6520800.1"/>
    <property type="molecule type" value="Transcribed_RNA"/>
</dbReference>
<dbReference type="EMBL" id="HBUE01287452">
    <property type="protein sequence ID" value="CAG6572366.1"/>
    <property type="molecule type" value="Transcribed_RNA"/>
</dbReference>
<dbReference type="EMBL" id="HBUE01181834">
    <property type="protein sequence ID" value="CAG6520799.1"/>
    <property type="molecule type" value="Transcribed_RNA"/>
</dbReference>
<feature type="compositionally biased region" description="Basic and acidic residues" evidence="1">
    <location>
        <begin position="85"/>
        <end position="95"/>
    </location>
</feature>
<feature type="region of interest" description="Disordered" evidence="1">
    <location>
        <begin position="67"/>
        <end position="106"/>
    </location>
</feature>
<dbReference type="AlphaFoldDB" id="A0A8D8JKH2"/>
<organism evidence="2">
    <name type="scientific">Culex pipiens</name>
    <name type="common">House mosquito</name>
    <dbReference type="NCBI Taxonomy" id="7175"/>
    <lineage>
        <taxon>Eukaryota</taxon>
        <taxon>Metazoa</taxon>
        <taxon>Ecdysozoa</taxon>
        <taxon>Arthropoda</taxon>
        <taxon>Hexapoda</taxon>
        <taxon>Insecta</taxon>
        <taxon>Pterygota</taxon>
        <taxon>Neoptera</taxon>
        <taxon>Endopterygota</taxon>
        <taxon>Diptera</taxon>
        <taxon>Nematocera</taxon>
        <taxon>Culicoidea</taxon>
        <taxon>Culicidae</taxon>
        <taxon>Culicinae</taxon>
        <taxon>Culicini</taxon>
        <taxon>Culex</taxon>
        <taxon>Culex</taxon>
    </lineage>
</organism>
<name>A0A8D8JKH2_CULPI</name>
<reference evidence="2" key="1">
    <citation type="submission" date="2021-05" db="EMBL/GenBank/DDBJ databases">
        <authorList>
            <person name="Alioto T."/>
            <person name="Alioto T."/>
            <person name="Gomez Garrido J."/>
        </authorList>
    </citation>
    <scope>NUCLEOTIDE SEQUENCE</scope>
</reference>
<accession>A0A8D8JKH2</accession>
<sequence>MPLLGLIISESGTSVPLSPLTPIFDDRSLPSGLAVGPAPPFIGGPDSFMLASFSISLFSVIEVRPSPRGHHLAGQTLTHTQPRILGEKQNTETEAKHRRGENALNI</sequence>
<proteinExistence type="predicted"/>
<protein>
    <submittedName>
        <fullName evidence="2">(northern house mosquito) hypothetical protein</fullName>
    </submittedName>
</protein>
<evidence type="ECO:0000256" key="1">
    <source>
        <dbReference type="SAM" id="MobiDB-lite"/>
    </source>
</evidence>